<keyword evidence="17" id="KW-1185">Reference proteome</keyword>
<dbReference type="Proteomes" id="UP001153620">
    <property type="component" value="Chromosome 2"/>
</dbReference>
<dbReference type="Gene3D" id="2.140.10.30">
    <property type="entry name" value="Dipeptidylpeptidase IV, N-terminal domain"/>
    <property type="match status" value="1"/>
</dbReference>
<comment type="subcellular location">
    <subcellularLocation>
        <location evidence="12">Endomembrane system</location>
        <topology evidence="12">Single-pass membrane protein</topology>
    </subcellularLocation>
    <subcellularLocation>
        <location evidence="1">Membrane</location>
        <topology evidence="1">Single-pass type II membrane protein</topology>
    </subcellularLocation>
</comment>
<dbReference type="FunFam" id="3.40.50.1820:FF:000003">
    <property type="entry name" value="Dipeptidyl peptidase 4"/>
    <property type="match status" value="1"/>
</dbReference>
<comment type="similarity">
    <text evidence="2">Belongs to the peptidase S9B family. DPPIV subfamily.</text>
</comment>
<evidence type="ECO:0000256" key="8">
    <source>
        <dbReference type="ARBA" id="ARBA00022968"/>
    </source>
</evidence>
<keyword evidence="6" id="KW-0378">Hydrolase</keyword>
<evidence type="ECO:0000256" key="13">
    <source>
        <dbReference type="ARBA" id="ARBA00072929"/>
    </source>
</evidence>
<evidence type="ECO:0000256" key="3">
    <source>
        <dbReference type="ARBA" id="ARBA00022438"/>
    </source>
</evidence>
<evidence type="ECO:0000313" key="17">
    <source>
        <dbReference type="Proteomes" id="UP001153620"/>
    </source>
</evidence>
<evidence type="ECO:0000256" key="6">
    <source>
        <dbReference type="ARBA" id="ARBA00022801"/>
    </source>
</evidence>
<evidence type="ECO:0000256" key="9">
    <source>
        <dbReference type="ARBA" id="ARBA00022989"/>
    </source>
</evidence>
<dbReference type="GO" id="GO:0004177">
    <property type="term" value="F:aminopeptidase activity"/>
    <property type="evidence" value="ECO:0007669"/>
    <property type="project" value="UniProtKB-KW"/>
</dbReference>
<evidence type="ECO:0000256" key="7">
    <source>
        <dbReference type="ARBA" id="ARBA00022825"/>
    </source>
</evidence>
<keyword evidence="11" id="KW-0325">Glycoprotein</keyword>
<reference evidence="16" key="2">
    <citation type="submission" date="2022-10" db="EMBL/GenBank/DDBJ databases">
        <authorList>
            <consortium name="ENA_rothamsted_submissions"/>
            <consortium name="culmorum"/>
            <person name="King R."/>
        </authorList>
    </citation>
    <scope>NUCLEOTIDE SEQUENCE</scope>
</reference>
<evidence type="ECO:0000313" key="16">
    <source>
        <dbReference type="EMBL" id="CAG9803626.1"/>
    </source>
</evidence>
<dbReference type="OrthoDB" id="16520at2759"/>
<dbReference type="SUPFAM" id="SSF53474">
    <property type="entry name" value="alpha/beta-Hydrolases"/>
    <property type="match status" value="1"/>
</dbReference>
<keyword evidence="5" id="KW-0812">Transmembrane</keyword>
<feature type="domain" description="Dipeptidylpeptidase IV N-terminal" evidence="15">
    <location>
        <begin position="97"/>
        <end position="432"/>
    </location>
</feature>
<keyword evidence="4" id="KW-0645">Protease</keyword>
<evidence type="ECO:0000256" key="10">
    <source>
        <dbReference type="ARBA" id="ARBA00023136"/>
    </source>
</evidence>
<dbReference type="AlphaFoldDB" id="A0A9N9RRR1"/>
<gene>
    <name evidence="16" type="ORF">CHIRRI_LOCUS6524</name>
</gene>
<accession>A0A9N9RRR1</accession>
<keyword evidence="3" id="KW-0031">Aminopeptidase</keyword>
<dbReference type="Pfam" id="PF00326">
    <property type="entry name" value="Peptidase_S9"/>
    <property type="match status" value="1"/>
</dbReference>
<evidence type="ECO:0000256" key="5">
    <source>
        <dbReference type="ARBA" id="ARBA00022692"/>
    </source>
</evidence>
<dbReference type="GO" id="GO:0008236">
    <property type="term" value="F:serine-type peptidase activity"/>
    <property type="evidence" value="ECO:0007669"/>
    <property type="project" value="UniProtKB-KW"/>
</dbReference>
<keyword evidence="9" id="KW-1133">Transmembrane helix</keyword>
<evidence type="ECO:0000256" key="12">
    <source>
        <dbReference type="ARBA" id="ARBA00037847"/>
    </source>
</evidence>
<dbReference type="GO" id="GO:0008239">
    <property type="term" value="F:dipeptidyl-peptidase activity"/>
    <property type="evidence" value="ECO:0007669"/>
    <property type="project" value="TreeGrafter"/>
</dbReference>
<dbReference type="EMBL" id="OU895878">
    <property type="protein sequence ID" value="CAG9803626.1"/>
    <property type="molecule type" value="Genomic_DNA"/>
</dbReference>
<dbReference type="Gene3D" id="3.40.50.1820">
    <property type="entry name" value="alpha/beta hydrolase"/>
    <property type="match status" value="1"/>
</dbReference>
<keyword evidence="10" id="KW-0472">Membrane</keyword>
<dbReference type="InterPro" id="IPR001375">
    <property type="entry name" value="Peptidase_S9_cat"/>
</dbReference>
<evidence type="ECO:0000256" key="2">
    <source>
        <dbReference type="ARBA" id="ARBA00010036"/>
    </source>
</evidence>
<keyword evidence="8" id="KW-0735">Signal-anchor</keyword>
<dbReference type="PANTHER" id="PTHR11731:SF200">
    <property type="entry name" value="DIPEPTIDYL PEPTIDASE 10, ISOFORM B"/>
    <property type="match status" value="1"/>
</dbReference>
<evidence type="ECO:0000256" key="1">
    <source>
        <dbReference type="ARBA" id="ARBA00004606"/>
    </source>
</evidence>
<dbReference type="PANTHER" id="PTHR11731">
    <property type="entry name" value="PROTEASE FAMILY S9B,C DIPEPTIDYL-PEPTIDASE IV-RELATED"/>
    <property type="match status" value="1"/>
</dbReference>
<reference evidence="16" key="1">
    <citation type="submission" date="2022-01" db="EMBL/GenBank/DDBJ databases">
        <authorList>
            <person name="King R."/>
        </authorList>
    </citation>
    <scope>NUCLEOTIDE SEQUENCE</scope>
</reference>
<evidence type="ECO:0000256" key="4">
    <source>
        <dbReference type="ARBA" id="ARBA00022670"/>
    </source>
</evidence>
<evidence type="ECO:0000259" key="15">
    <source>
        <dbReference type="Pfam" id="PF00930"/>
    </source>
</evidence>
<dbReference type="InterPro" id="IPR002469">
    <property type="entry name" value="Peptidase_S9B_N"/>
</dbReference>
<protein>
    <recommendedName>
        <fullName evidence="13">Venom dipeptidyl peptidase 4</fullName>
    </recommendedName>
</protein>
<name>A0A9N9RRR1_9DIPT</name>
<sequence length="837" mass="95028">MRERRKSTGGTAIEFVLLTPPEQGPRIKGQRIKLQDIIDGAYNPLTSNNGCWINPEEFLYQNQWGEVALLSVGNLSERILMSNTTYKNLAPAKFSLSADKKYLLLAQNVQKIFRHSYLAQYTVYDIQASESISLTPKSEDEWPFLLHAQFTPRGHSLVMVYNYDIYYKTGPKSAQSYRITKTGVPGTIYNGVPDWLYEEELLNSNTAIWMSNDGHLMLYGVFNDTNVMEQKFPWYGSTNDNGNINLYPEIRSLRYPKPGTIYNPTILLKVADLADPKSIRVRDLTPPPILHHREHYFASAAWVSQTEVSVVWMNRAQNLSVVTLCKSPMWYCQETHKTSGDGRGWVDELSIPFFSTNVSTYIAISPVREGSSGHYRHLIHVQISKKRIVPLTHGRYDVNRIIHWDQMNNYVYFLATPEHFPGHRHLYRVSSIPPAVGIPLKTPLCLTCSELEVDFTRMTDAAAKSRVSWESEEENGDQISLATISGQYGGTTSDDIACQYFNAIFAPNNNEYALIECLGPDIPTSWIYKFDVKSDTEPISPIYLLQNNTDLKQRISKIAMPQIRTFPVMISGGFHAQARMFLPPGLREDEITKYPMVVHVYSGPGTQLVTEKWSVDWNTYLAGTKDYIVTEIDGRGSSGQGYQLLHEVYRRLGTVEVSDQLEVSEYLRDTLHFVDKKRMGIWGWSFGGYVSALSLSTSSLFQCGISVAPVTNWKLYVSTYAERFMGMPNLTDNYQGYVEGDLSKHVDQLKDKQFLLIHGTADDNVHFMQSMVLSKALTHRGALFKQQIYPDEGHNLSGVKTHLYRSMTLFFEDCFKKQVPLEVKAGLQNGGTVEPSN</sequence>
<dbReference type="GO" id="GO:0006508">
    <property type="term" value="P:proteolysis"/>
    <property type="evidence" value="ECO:0007669"/>
    <property type="project" value="UniProtKB-KW"/>
</dbReference>
<evidence type="ECO:0000259" key="14">
    <source>
        <dbReference type="Pfam" id="PF00326"/>
    </source>
</evidence>
<proteinExistence type="inferred from homology"/>
<dbReference type="InterPro" id="IPR029058">
    <property type="entry name" value="AB_hydrolase_fold"/>
</dbReference>
<organism evidence="16 17">
    <name type="scientific">Chironomus riparius</name>
    <dbReference type="NCBI Taxonomy" id="315576"/>
    <lineage>
        <taxon>Eukaryota</taxon>
        <taxon>Metazoa</taxon>
        <taxon>Ecdysozoa</taxon>
        <taxon>Arthropoda</taxon>
        <taxon>Hexapoda</taxon>
        <taxon>Insecta</taxon>
        <taxon>Pterygota</taxon>
        <taxon>Neoptera</taxon>
        <taxon>Endopterygota</taxon>
        <taxon>Diptera</taxon>
        <taxon>Nematocera</taxon>
        <taxon>Chironomoidea</taxon>
        <taxon>Chironomidae</taxon>
        <taxon>Chironominae</taxon>
        <taxon>Chironomus</taxon>
    </lineage>
</organism>
<evidence type="ECO:0000256" key="11">
    <source>
        <dbReference type="ARBA" id="ARBA00023180"/>
    </source>
</evidence>
<dbReference type="InterPro" id="IPR050278">
    <property type="entry name" value="Serine_Prot_S9B/DPPIV"/>
</dbReference>
<dbReference type="SUPFAM" id="SSF82171">
    <property type="entry name" value="DPP6 N-terminal domain-like"/>
    <property type="match status" value="1"/>
</dbReference>
<dbReference type="GO" id="GO:0005886">
    <property type="term" value="C:plasma membrane"/>
    <property type="evidence" value="ECO:0007669"/>
    <property type="project" value="TreeGrafter"/>
</dbReference>
<feature type="domain" description="Peptidase S9 prolyl oligopeptidase catalytic" evidence="14">
    <location>
        <begin position="613"/>
        <end position="817"/>
    </location>
</feature>
<keyword evidence="7" id="KW-0720">Serine protease</keyword>
<dbReference type="GO" id="GO:0012505">
    <property type="term" value="C:endomembrane system"/>
    <property type="evidence" value="ECO:0007669"/>
    <property type="project" value="UniProtKB-SubCell"/>
</dbReference>
<dbReference type="Pfam" id="PF00930">
    <property type="entry name" value="DPPIV_N"/>
    <property type="match status" value="1"/>
</dbReference>